<evidence type="ECO:0000313" key="2">
    <source>
        <dbReference type="EMBL" id="NJC22720.1"/>
    </source>
</evidence>
<organism evidence="2 3">
    <name type="scientific">Arthrobacter pigmenti</name>
    <dbReference type="NCBI Taxonomy" id="271432"/>
    <lineage>
        <taxon>Bacteria</taxon>
        <taxon>Bacillati</taxon>
        <taxon>Actinomycetota</taxon>
        <taxon>Actinomycetes</taxon>
        <taxon>Micrococcales</taxon>
        <taxon>Micrococcaceae</taxon>
        <taxon>Arthrobacter</taxon>
    </lineage>
</organism>
<gene>
    <name evidence="2" type="ORF">BJ994_001796</name>
</gene>
<evidence type="ECO:0000313" key="3">
    <source>
        <dbReference type="Proteomes" id="UP000547458"/>
    </source>
</evidence>
<keyword evidence="3" id="KW-1185">Reference proteome</keyword>
<feature type="transmembrane region" description="Helical" evidence="1">
    <location>
        <begin position="45"/>
        <end position="62"/>
    </location>
</feature>
<name>A0A846RM78_9MICC</name>
<keyword evidence="1" id="KW-0812">Transmembrane</keyword>
<keyword evidence="1" id="KW-1133">Transmembrane helix</keyword>
<comment type="caution">
    <text evidence="2">The sequence shown here is derived from an EMBL/GenBank/DDBJ whole genome shotgun (WGS) entry which is preliminary data.</text>
</comment>
<dbReference type="RefSeq" id="WP_167993472.1">
    <property type="nucleotide sequence ID" value="NZ_JAATJL010000001.1"/>
</dbReference>
<feature type="transmembrane region" description="Helical" evidence="1">
    <location>
        <begin position="74"/>
        <end position="92"/>
    </location>
</feature>
<protein>
    <submittedName>
        <fullName evidence="2">Uncharacterized protein</fullName>
    </submittedName>
</protein>
<dbReference type="Proteomes" id="UP000547458">
    <property type="component" value="Unassembled WGS sequence"/>
</dbReference>
<sequence length="95" mass="10027">MVRSRLLPPRRGWRRRREWLLAAAVCGGLLVAARSVRILDGPQVLVSALAAAGFGAIAAFGLRYFRPHTSLRTTTVVGAAVAAVAFGGWALTAGQ</sequence>
<dbReference type="EMBL" id="JAATJL010000001">
    <property type="protein sequence ID" value="NJC22720.1"/>
    <property type="molecule type" value="Genomic_DNA"/>
</dbReference>
<proteinExistence type="predicted"/>
<evidence type="ECO:0000256" key="1">
    <source>
        <dbReference type="SAM" id="Phobius"/>
    </source>
</evidence>
<accession>A0A846RM78</accession>
<reference evidence="2 3" key="1">
    <citation type="submission" date="2020-03" db="EMBL/GenBank/DDBJ databases">
        <title>Sequencing the genomes of 1000 actinobacteria strains.</title>
        <authorList>
            <person name="Klenk H.-P."/>
        </authorList>
    </citation>
    <scope>NUCLEOTIDE SEQUENCE [LARGE SCALE GENOMIC DNA]</scope>
    <source>
        <strain evidence="2 3">DSM 16403</strain>
    </source>
</reference>
<keyword evidence="1" id="KW-0472">Membrane</keyword>
<dbReference type="AlphaFoldDB" id="A0A846RM78"/>